<keyword evidence="5" id="KW-0808">Transferase</keyword>
<reference evidence="6" key="1">
    <citation type="submission" date="2016-10" db="EMBL/GenBank/DDBJ databases">
        <authorList>
            <person name="Wibberg D."/>
        </authorList>
    </citation>
    <scope>NUCLEOTIDE SEQUENCE [LARGE SCALE GENOMIC DNA]</scope>
</reference>
<organism evidence="5 6">
    <name type="scientific">Agrobacterium rosae</name>
    <dbReference type="NCBI Taxonomy" id="1972867"/>
    <lineage>
        <taxon>Bacteria</taxon>
        <taxon>Pseudomonadati</taxon>
        <taxon>Pseudomonadota</taxon>
        <taxon>Alphaproteobacteria</taxon>
        <taxon>Hyphomicrobiales</taxon>
        <taxon>Rhizobiaceae</taxon>
        <taxon>Rhizobium/Agrobacterium group</taxon>
        <taxon>Agrobacterium</taxon>
    </lineage>
</organism>
<name>A0A1R3TFT9_9HYPH</name>
<evidence type="ECO:0000256" key="2">
    <source>
        <dbReference type="ARBA" id="ARBA00007131"/>
    </source>
</evidence>
<proteinExistence type="inferred from homology"/>
<dbReference type="InterPro" id="IPR029061">
    <property type="entry name" value="THDP-binding"/>
</dbReference>
<dbReference type="PANTHER" id="PTHR47514:SF1">
    <property type="entry name" value="TRANSKETOLASE N-TERMINAL SECTION-RELATED"/>
    <property type="match status" value="1"/>
</dbReference>
<dbReference type="AlphaFoldDB" id="A0A1R3TFT9"/>
<dbReference type="Proteomes" id="UP000187891">
    <property type="component" value="Unassembled WGS sequence"/>
</dbReference>
<dbReference type="PANTHER" id="PTHR47514">
    <property type="entry name" value="TRANSKETOLASE N-TERMINAL SECTION-RELATED"/>
    <property type="match status" value="1"/>
</dbReference>
<accession>A0A1R3TFT9</accession>
<gene>
    <name evidence="5" type="primary">tktB_1</name>
    <name evidence="5" type="ORF">DSM25559_0923</name>
</gene>
<dbReference type="CDD" id="cd02012">
    <property type="entry name" value="TPP_TK"/>
    <property type="match status" value="1"/>
</dbReference>
<dbReference type="Pfam" id="PF00456">
    <property type="entry name" value="Transketolase_N"/>
    <property type="match status" value="1"/>
</dbReference>
<dbReference type="EC" id="2.2.1.1" evidence="5"/>
<dbReference type="GO" id="GO:0004802">
    <property type="term" value="F:transketolase activity"/>
    <property type="evidence" value="ECO:0007669"/>
    <property type="project" value="UniProtKB-EC"/>
</dbReference>
<evidence type="ECO:0000313" key="6">
    <source>
        <dbReference type="Proteomes" id="UP000187891"/>
    </source>
</evidence>
<dbReference type="SUPFAM" id="SSF52518">
    <property type="entry name" value="Thiamin diphosphate-binding fold (THDP-binding)"/>
    <property type="match status" value="1"/>
</dbReference>
<evidence type="ECO:0000313" key="5">
    <source>
        <dbReference type="EMBL" id="SCX10420.1"/>
    </source>
</evidence>
<protein>
    <submittedName>
        <fullName evidence="5">Transketolase 2</fullName>
        <ecNumber evidence="5">2.2.1.1</ecNumber>
    </submittedName>
</protein>
<comment type="similarity">
    <text evidence="2">Belongs to the transketolase family.</text>
</comment>
<keyword evidence="3" id="KW-0786">Thiamine pyrophosphate</keyword>
<dbReference type="EMBL" id="FMUE01000002">
    <property type="protein sequence ID" value="SCX10420.1"/>
    <property type="molecule type" value="Genomic_DNA"/>
</dbReference>
<evidence type="ECO:0000259" key="4">
    <source>
        <dbReference type="Pfam" id="PF00456"/>
    </source>
</evidence>
<evidence type="ECO:0000256" key="3">
    <source>
        <dbReference type="ARBA" id="ARBA00023052"/>
    </source>
</evidence>
<evidence type="ECO:0000256" key="1">
    <source>
        <dbReference type="ARBA" id="ARBA00001964"/>
    </source>
</evidence>
<comment type="cofactor">
    <cofactor evidence="1">
        <name>thiamine diphosphate</name>
        <dbReference type="ChEBI" id="CHEBI:58937"/>
    </cofactor>
</comment>
<dbReference type="InterPro" id="IPR005474">
    <property type="entry name" value="Transketolase_N"/>
</dbReference>
<dbReference type="STRING" id="1907666.DSM25559_0923"/>
<sequence>MFFKLTSAQLQNMISLLTNQANVQIYLLVNIYSGRHDMQLKELELIARQIRRRDLQAVFEAGAGHIGGEMSVIDMLTALYFHVLSVSPDAPQDPNRDRFVLSKGHTACALYVTLAKRGFIPEDEISTFLKPHSRLNGHPNRNKVPGVETNTGPLGHGLPVAVGMAKAAKLSGADYHTYVITGDGEMQEGSNWEAIMSAAQFGLDNLTLAIDHNRFQQGASLSDTNDIAPLRPKLEAFGWEVTEINGNDMSQIVPAFEHRGSRPHCIVAHTNKGHGISFMQDRVDWHHKVPSKEQYDIAMRELSEASS</sequence>
<dbReference type="Gene3D" id="3.40.50.970">
    <property type="match status" value="1"/>
</dbReference>
<feature type="domain" description="Transketolase N-terminal" evidence="4">
    <location>
        <begin position="46"/>
        <end position="286"/>
    </location>
</feature>